<dbReference type="PANTHER" id="PTHR45947:SF3">
    <property type="entry name" value="SULFOQUINOVOSYL TRANSFERASE SQD2"/>
    <property type="match status" value="1"/>
</dbReference>
<feature type="domain" description="Glycosyl transferase family 1" evidence="1">
    <location>
        <begin position="179"/>
        <end position="327"/>
    </location>
</feature>
<protein>
    <submittedName>
        <fullName evidence="3">Glycosyltransferase family 1 protein</fullName>
    </submittedName>
</protein>
<organism evidence="3 4">
    <name type="scientific">Photobacterium chitinilyticum</name>
    <dbReference type="NCBI Taxonomy" id="2485123"/>
    <lineage>
        <taxon>Bacteria</taxon>
        <taxon>Pseudomonadati</taxon>
        <taxon>Pseudomonadota</taxon>
        <taxon>Gammaproteobacteria</taxon>
        <taxon>Vibrionales</taxon>
        <taxon>Vibrionaceae</taxon>
        <taxon>Photobacterium</taxon>
    </lineage>
</organism>
<dbReference type="EMBL" id="RJLM01000002">
    <property type="protein sequence ID" value="RWX55960.1"/>
    <property type="molecule type" value="Genomic_DNA"/>
</dbReference>
<dbReference type="AlphaFoldDB" id="A0A3S4TMU1"/>
<evidence type="ECO:0000313" key="4">
    <source>
        <dbReference type="Proteomes" id="UP000287563"/>
    </source>
</evidence>
<keyword evidence="4" id="KW-1185">Reference proteome</keyword>
<reference evidence="3 4" key="1">
    <citation type="submission" date="2018-11" db="EMBL/GenBank/DDBJ databases">
        <title>Photobacterium sp. BEI247 sp. nov., a marine bacterium isolated from Yongle Blue Hole in the South China Sea.</title>
        <authorList>
            <person name="Wang X."/>
        </authorList>
    </citation>
    <scope>NUCLEOTIDE SEQUENCE [LARGE SCALE GENOMIC DNA]</scope>
    <source>
        <strain evidence="4">BEI247</strain>
    </source>
</reference>
<keyword evidence="3" id="KW-0808">Transferase</keyword>
<proteinExistence type="predicted"/>
<evidence type="ECO:0000259" key="1">
    <source>
        <dbReference type="Pfam" id="PF00534"/>
    </source>
</evidence>
<feature type="domain" description="Glycosyltransferase subfamily 4-like N-terminal" evidence="2">
    <location>
        <begin position="61"/>
        <end position="164"/>
    </location>
</feature>
<dbReference type="InterPro" id="IPR001296">
    <property type="entry name" value="Glyco_trans_1"/>
</dbReference>
<dbReference type="Proteomes" id="UP000287563">
    <property type="component" value="Unassembled WGS sequence"/>
</dbReference>
<name>A0A3S4TMU1_9GAMM</name>
<dbReference type="OrthoDB" id="9775208at2"/>
<gene>
    <name evidence="3" type="ORF">EDI28_06580</name>
</gene>
<dbReference type="PANTHER" id="PTHR45947">
    <property type="entry name" value="SULFOQUINOVOSYL TRANSFERASE SQD2"/>
    <property type="match status" value="1"/>
</dbReference>
<dbReference type="GO" id="GO:0016757">
    <property type="term" value="F:glycosyltransferase activity"/>
    <property type="evidence" value="ECO:0007669"/>
    <property type="project" value="InterPro"/>
</dbReference>
<comment type="caution">
    <text evidence="3">The sequence shown here is derived from an EMBL/GenBank/DDBJ whole genome shotgun (WGS) entry which is preliminary data.</text>
</comment>
<dbReference type="SUPFAM" id="SSF53756">
    <property type="entry name" value="UDP-Glycosyltransferase/glycogen phosphorylase"/>
    <property type="match status" value="1"/>
</dbReference>
<dbReference type="CDD" id="cd03801">
    <property type="entry name" value="GT4_PimA-like"/>
    <property type="match status" value="1"/>
</dbReference>
<evidence type="ECO:0000259" key="2">
    <source>
        <dbReference type="Pfam" id="PF13439"/>
    </source>
</evidence>
<sequence>MSRIMKTVYLVCDIELCQGSSFYDYLRALKTPNCRYILVTSTISEGARVALEQHGYRCHCISHWWLFAKLLWLYPADIVHFHFYGLGHPFLLVARTCCSNVLVSVHHSLSSNITDSARIRFKRWFYSKLVSHLIAVSPYVEGWLRQDISPEKIHLIANGIDIDRFRYQEPLPFNGILRCLFVGNLTEQKGVLLLLSLFSRPEIAAIAKLTIIGDGLLRSEVEQHAEANPAITYQGESSQVEKLLKNAHVILLPSQWQEAFGYVAAESMAVGRAVIAQPKGGLAQLFQHDRQGWYLDFNDPLAFLDRLQQLHSEPEQLKEAGREARSWASCHFALSRQIQQTLSIYHRLLLPSQTDVALSPQDGSR</sequence>
<evidence type="ECO:0000313" key="3">
    <source>
        <dbReference type="EMBL" id="RWX55960.1"/>
    </source>
</evidence>
<dbReference type="InterPro" id="IPR050194">
    <property type="entry name" value="Glycosyltransferase_grp1"/>
</dbReference>
<dbReference type="Gene3D" id="3.40.50.2000">
    <property type="entry name" value="Glycogen Phosphorylase B"/>
    <property type="match status" value="2"/>
</dbReference>
<accession>A0A3S4TMU1</accession>
<dbReference type="Pfam" id="PF13439">
    <property type="entry name" value="Glyco_transf_4"/>
    <property type="match status" value="1"/>
</dbReference>
<dbReference type="Pfam" id="PF00534">
    <property type="entry name" value="Glycos_transf_1"/>
    <property type="match status" value="1"/>
</dbReference>
<dbReference type="InterPro" id="IPR028098">
    <property type="entry name" value="Glyco_trans_4-like_N"/>
</dbReference>